<dbReference type="InterPro" id="IPR007570">
    <property type="entry name" value="Uncharacterised_Ycf23"/>
</dbReference>
<evidence type="ECO:0000256" key="4">
    <source>
        <dbReference type="ARBA" id="ARBA00022640"/>
    </source>
</evidence>
<comment type="similarity">
    <text evidence="2">Belongs to the ycf23 family.</text>
</comment>
<keyword evidence="4" id="KW-0934">Plastid</keyword>
<dbReference type="SUPFAM" id="SSF51569">
    <property type="entry name" value="Aldolase"/>
    <property type="match status" value="1"/>
</dbReference>
<reference evidence="6" key="1">
    <citation type="journal article" date="2014" name="Science">
        <title>Ancient hybridizations among the ancestral genomes of bread wheat.</title>
        <authorList>
            <consortium name="International Wheat Genome Sequencing Consortium,"/>
            <person name="Marcussen T."/>
            <person name="Sandve S.R."/>
            <person name="Heier L."/>
            <person name="Spannagl M."/>
            <person name="Pfeifer M."/>
            <person name="Jakobsen K.S."/>
            <person name="Wulff B.B."/>
            <person name="Steuernagel B."/>
            <person name="Mayer K.F."/>
            <person name="Olsen O.A."/>
        </authorList>
    </citation>
    <scope>NUCLEOTIDE SEQUENCE [LARGE SCALE GENOMIC DNA]</scope>
    <source>
        <strain evidence="6">cv. AL8/78</strain>
    </source>
</reference>
<evidence type="ECO:0000256" key="2">
    <source>
        <dbReference type="ARBA" id="ARBA00009664"/>
    </source>
</evidence>
<name>A0A452ZX52_AEGTS</name>
<evidence type="ECO:0000256" key="3">
    <source>
        <dbReference type="ARBA" id="ARBA00021523"/>
    </source>
</evidence>
<evidence type="ECO:0000313" key="6">
    <source>
        <dbReference type="Proteomes" id="UP000015105"/>
    </source>
</evidence>
<sequence length="188" mass="19791">MSRLSSRLRIRGGATHVDIACDQDLVKLARELTNLPICVSSVDPSSFQSAVEAGAQMIEIGNYDSFYDAGIEFSSEQILNLTRETRKILPDITLSVTVPHTLSLPDQMRLAELLEEEGADIIQTEGGKCSNPTKPGVLGLIEKATPTLAAAYSISRAVSIPVMCASGLSSVTAPMAVTAGAAGVVCIL</sequence>
<dbReference type="Pfam" id="PF04481">
    <property type="entry name" value="DUF561"/>
    <property type="match status" value="1"/>
</dbReference>
<organism evidence="5 6">
    <name type="scientific">Aegilops tauschii subsp. strangulata</name>
    <name type="common">Goatgrass</name>
    <dbReference type="NCBI Taxonomy" id="200361"/>
    <lineage>
        <taxon>Eukaryota</taxon>
        <taxon>Viridiplantae</taxon>
        <taxon>Streptophyta</taxon>
        <taxon>Embryophyta</taxon>
        <taxon>Tracheophyta</taxon>
        <taxon>Spermatophyta</taxon>
        <taxon>Magnoliopsida</taxon>
        <taxon>Liliopsida</taxon>
        <taxon>Poales</taxon>
        <taxon>Poaceae</taxon>
        <taxon>BOP clade</taxon>
        <taxon>Pooideae</taxon>
        <taxon>Triticodae</taxon>
        <taxon>Triticeae</taxon>
        <taxon>Triticinae</taxon>
        <taxon>Aegilops</taxon>
    </lineage>
</organism>
<evidence type="ECO:0000313" key="5">
    <source>
        <dbReference type="EnsemblPlants" id="AET1Gv20956000.3"/>
    </source>
</evidence>
<dbReference type="Proteomes" id="UP000015105">
    <property type="component" value="Chromosome 1D"/>
</dbReference>
<reference evidence="5" key="4">
    <citation type="submission" date="2019-03" db="UniProtKB">
        <authorList>
            <consortium name="EnsemblPlants"/>
        </authorList>
    </citation>
    <scope>IDENTIFICATION</scope>
</reference>
<reference evidence="6" key="2">
    <citation type="journal article" date="2017" name="Nat. Plants">
        <title>The Aegilops tauschii genome reveals multiple impacts of transposons.</title>
        <authorList>
            <person name="Zhao G."/>
            <person name="Zou C."/>
            <person name="Li K."/>
            <person name="Wang K."/>
            <person name="Li T."/>
            <person name="Gao L."/>
            <person name="Zhang X."/>
            <person name="Wang H."/>
            <person name="Yang Z."/>
            <person name="Liu X."/>
            <person name="Jiang W."/>
            <person name="Mao L."/>
            <person name="Kong X."/>
            <person name="Jiao Y."/>
            <person name="Jia J."/>
        </authorList>
    </citation>
    <scope>NUCLEOTIDE SEQUENCE [LARGE SCALE GENOMIC DNA]</scope>
    <source>
        <strain evidence="6">cv. AL8/78</strain>
    </source>
</reference>
<reference evidence="5" key="5">
    <citation type="journal article" date="2021" name="G3 (Bethesda)">
        <title>Aegilops tauschii genome assembly Aet v5.0 features greater sequence contiguity and improved annotation.</title>
        <authorList>
            <person name="Wang L."/>
            <person name="Zhu T."/>
            <person name="Rodriguez J.C."/>
            <person name="Deal K.R."/>
            <person name="Dubcovsky J."/>
            <person name="McGuire P.E."/>
            <person name="Lux T."/>
            <person name="Spannagl M."/>
            <person name="Mayer K.F.X."/>
            <person name="Baldrich P."/>
            <person name="Meyers B.C."/>
            <person name="Huo N."/>
            <person name="Gu Y.Q."/>
            <person name="Zhou H."/>
            <person name="Devos K.M."/>
            <person name="Bennetzen J.L."/>
            <person name="Unver T."/>
            <person name="Budak H."/>
            <person name="Gulick P.J."/>
            <person name="Galiba G."/>
            <person name="Kalapos B."/>
            <person name="Nelson D.R."/>
            <person name="Li P."/>
            <person name="You F.M."/>
            <person name="Luo M.C."/>
            <person name="Dvorak J."/>
        </authorList>
    </citation>
    <scope>NUCLEOTIDE SEQUENCE [LARGE SCALE GENOMIC DNA]</scope>
    <source>
        <strain evidence="5">cv. AL8/78</strain>
    </source>
</reference>
<proteinExistence type="inferred from homology"/>
<dbReference type="Gramene" id="AET1Gv20956000.3">
    <property type="protein sequence ID" value="AET1Gv20956000.3"/>
    <property type="gene ID" value="AET1Gv20956000"/>
</dbReference>
<dbReference type="PANTHER" id="PTHR36895">
    <property type="match status" value="1"/>
</dbReference>
<dbReference type="EnsemblPlants" id="AET1Gv20956000.3">
    <property type="protein sequence ID" value="AET1Gv20956000.3"/>
    <property type="gene ID" value="AET1Gv20956000"/>
</dbReference>
<reference evidence="5" key="3">
    <citation type="journal article" date="2017" name="Nature">
        <title>Genome sequence of the progenitor of the wheat D genome Aegilops tauschii.</title>
        <authorList>
            <person name="Luo M.C."/>
            <person name="Gu Y.Q."/>
            <person name="Puiu D."/>
            <person name="Wang H."/>
            <person name="Twardziok S.O."/>
            <person name="Deal K.R."/>
            <person name="Huo N."/>
            <person name="Zhu T."/>
            <person name="Wang L."/>
            <person name="Wang Y."/>
            <person name="McGuire P.E."/>
            <person name="Liu S."/>
            <person name="Long H."/>
            <person name="Ramasamy R.K."/>
            <person name="Rodriguez J.C."/>
            <person name="Van S.L."/>
            <person name="Yuan L."/>
            <person name="Wang Z."/>
            <person name="Xia Z."/>
            <person name="Xiao L."/>
            <person name="Anderson O.D."/>
            <person name="Ouyang S."/>
            <person name="Liang Y."/>
            <person name="Zimin A.V."/>
            <person name="Pertea G."/>
            <person name="Qi P."/>
            <person name="Bennetzen J.L."/>
            <person name="Dai X."/>
            <person name="Dawson M.W."/>
            <person name="Muller H.G."/>
            <person name="Kugler K."/>
            <person name="Rivarola-Duarte L."/>
            <person name="Spannagl M."/>
            <person name="Mayer K.F.X."/>
            <person name="Lu F.H."/>
            <person name="Bevan M.W."/>
            <person name="Leroy P."/>
            <person name="Li P."/>
            <person name="You F.M."/>
            <person name="Sun Q."/>
            <person name="Liu Z."/>
            <person name="Lyons E."/>
            <person name="Wicker T."/>
            <person name="Salzberg S.L."/>
            <person name="Devos K.M."/>
            <person name="Dvorak J."/>
        </authorList>
    </citation>
    <scope>NUCLEOTIDE SEQUENCE [LARGE SCALE GENOMIC DNA]</scope>
    <source>
        <strain evidence="5">cv. AL8/78</strain>
    </source>
</reference>
<accession>A0A452ZX52</accession>
<evidence type="ECO:0000256" key="1">
    <source>
        <dbReference type="ARBA" id="ARBA00004474"/>
    </source>
</evidence>
<comment type="subcellular location">
    <subcellularLocation>
        <location evidence="1">Plastid</location>
    </subcellularLocation>
</comment>
<dbReference type="GO" id="GO:0009536">
    <property type="term" value="C:plastid"/>
    <property type="evidence" value="ECO:0007669"/>
    <property type="project" value="UniProtKB-SubCell"/>
</dbReference>
<protein>
    <recommendedName>
        <fullName evidence="3">Uncharacterized protein ycf23</fullName>
    </recommendedName>
</protein>
<dbReference type="PANTHER" id="PTHR36895:SF1">
    <property type="entry name" value="YCF23 PROTEIN"/>
    <property type="match status" value="1"/>
</dbReference>
<dbReference type="AlphaFoldDB" id="A0A452ZX52"/>
<keyword evidence="6" id="KW-1185">Reference proteome</keyword>